<proteinExistence type="predicted"/>
<name>A0ABD2IXK4_HETSC</name>
<comment type="caution">
    <text evidence="2">The sequence shown here is derived from an EMBL/GenBank/DDBJ whole genome shotgun (WGS) entry which is preliminary data.</text>
</comment>
<gene>
    <name evidence="2" type="ORF">niasHS_008843</name>
</gene>
<dbReference type="EMBL" id="JBICCN010000244">
    <property type="protein sequence ID" value="KAL3083971.1"/>
    <property type="molecule type" value="Genomic_DNA"/>
</dbReference>
<organism evidence="2 3">
    <name type="scientific">Heterodera schachtii</name>
    <name type="common">Sugarbeet cyst nematode worm</name>
    <name type="synonym">Tylenchus schachtii</name>
    <dbReference type="NCBI Taxonomy" id="97005"/>
    <lineage>
        <taxon>Eukaryota</taxon>
        <taxon>Metazoa</taxon>
        <taxon>Ecdysozoa</taxon>
        <taxon>Nematoda</taxon>
        <taxon>Chromadorea</taxon>
        <taxon>Rhabditida</taxon>
        <taxon>Tylenchina</taxon>
        <taxon>Tylenchomorpha</taxon>
        <taxon>Tylenchoidea</taxon>
        <taxon>Heteroderidae</taxon>
        <taxon>Heteroderinae</taxon>
        <taxon>Heterodera</taxon>
    </lineage>
</organism>
<evidence type="ECO:0000313" key="2">
    <source>
        <dbReference type="EMBL" id="KAL3083971.1"/>
    </source>
</evidence>
<accession>A0ABD2IXK4</accession>
<evidence type="ECO:0000313" key="3">
    <source>
        <dbReference type="Proteomes" id="UP001620645"/>
    </source>
</evidence>
<keyword evidence="3" id="KW-1185">Reference proteome</keyword>
<reference evidence="2 3" key="1">
    <citation type="submission" date="2024-10" db="EMBL/GenBank/DDBJ databases">
        <authorList>
            <person name="Kim D."/>
        </authorList>
    </citation>
    <scope>NUCLEOTIDE SEQUENCE [LARGE SCALE GENOMIC DNA]</scope>
    <source>
        <strain evidence="2">Taebaek</strain>
    </source>
</reference>
<feature type="signal peptide" evidence="1">
    <location>
        <begin position="1"/>
        <end position="19"/>
    </location>
</feature>
<protein>
    <submittedName>
        <fullName evidence="2">Uncharacterized protein</fullName>
    </submittedName>
</protein>
<feature type="chain" id="PRO_5044891799" evidence="1">
    <location>
        <begin position="20"/>
        <end position="115"/>
    </location>
</feature>
<sequence length="115" mass="13465">MNIILLFTLVLIYSTIVFANNQLKISVKKPYSDKSYKVRIQCDIDRFGTRVELLGNITDQWSNLPVELNKNRMVNLCRTPMLVIHDYTKQINLDPNSNAFTKEFQINWNHGDRCT</sequence>
<dbReference type="Proteomes" id="UP001620645">
    <property type="component" value="Unassembled WGS sequence"/>
</dbReference>
<evidence type="ECO:0000256" key="1">
    <source>
        <dbReference type="SAM" id="SignalP"/>
    </source>
</evidence>
<keyword evidence="1" id="KW-0732">Signal</keyword>
<dbReference type="AlphaFoldDB" id="A0ABD2IXK4"/>